<name>A0A3P7PX84_DIBLA</name>
<dbReference type="Proteomes" id="UP000281553">
    <property type="component" value="Unassembled WGS sequence"/>
</dbReference>
<evidence type="ECO:0000313" key="2">
    <source>
        <dbReference type="Proteomes" id="UP000281553"/>
    </source>
</evidence>
<sequence>MLAAGMCNNTTANISDVLLVIHYFLTKEHCGPDFKIFNYVDSLLYAIDYLNAQFDPSIPYAPSFTFLKGCSLRK</sequence>
<gene>
    <name evidence="1" type="ORF">DILT_LOCUS14411</name>
</gene>
<protein>
    <submittedName>
        <fullName evidence="1">Uncharacterized protein</fullName>
    </submittedName>
</protein>
<organism evidence="1 2">
    <name type="scientific">Dibothriocephalus latus</name>
    <name type="common">Fish tapeworm</name>
    <name type="synonym">Diphyllobothrium latum</name>
    <dbReference type="NCBI Taxonomy" id="60516"/>
    <lineage>
        <taxon>Eukaryota</taxon>
        <taxon>Metazoa</taxon>
        <taxon>Spiralia</taxon>
        <taxon>Lophotrochozoa</taxon>
        <taxon>Platyhelminthes</taxon>
        <taxon>Cestoda</taxon>
        <taxon>Eucestoda</taxon>
        <taxon>Diphyllobothriidea</taxon>
        <taxon>Diphyllobothriidae</taxon>
        <taxon>Dibothriocephalus</taxon>
    </lineage>
</organism>
<accession>A0A3P7PX84</accession>
<keyword evidence="2" id="KW-1185">Reference proteome</keyword>
<reference evidence="1 2" key="1">
    <citation type="submission" date="2018-11" db="EMBL/GenBank/DDBJ databases">
        <authorList>
            <consortium name="Pathogen Informatics"/>
        </authorList>
    </citation>
    <scope>NUCLEOTIDE SEQUENCE [LARGE SCALE GENOMIC DNA]</scope>
</reference>
<evidence type="ECO:0000313" key="1">
    <source>
        <dbReference type="EMBL" id="VDN24322.1"/>
    </source>
</evidence>
<proteinExistence type="predicted"/>
<dbReference type="EMBL" id="UYRU01074166">
    <property type="protein sequence ID" value="VDN24322.1"/>
    <property type="molecule type" value="Genomic_DNA"/>
</dbReference>
<dbReference type="AlphaFoldDB" id="A0A3P7PX84"/>